<feature type="transmembrane region" description="Helical" evidence="1">
    <location>
        <begin position="111"/>
        <end position="133"/>
    </location>
</feature>
<evidence type="ECO:0000313" key="4">
    <source>
        <dbReference type="Proteomes" id="UP000298017"/>
    </source>
</evidence>
<dbReference type="AlphaFoldDB" id="A0AAX2SA94"/>
<keyword evidence="2" id="KW-0732">Signal</keyword>
<sequence length="196" mass="20438">MSRRARRLARGWVAAVVATTLAAGSHAAVDGTWPSLMIVALSTCLAAPLCMLLAGRTLSRWCVALSVVLSQALLHTLFAQSAGAVTAVDHTHHHVAAVADGPAVVISVAPVAHHGGSMLAAHVVAALATYLLLRHGEVAGFRLLGSLSLRIQRILAPVLRPVATVPRRVSWTSPRSLSDQLLLPSVCGYRGPPVIA</sequence>
<name>A0AAX2SA94_KOCRH</name>
<dbReference type="RefSeq" id="WP_070636970.1">
    <property type="nucleotide sequence ID" value="NZ_JAVDXP010000001.1"/>
</dbReference>
<feature type="transmembrane region" description="Helical" evidence="1">
    <location>
        <begin position="37"/>
        <end position="54"/>
    </location>
</feature>
<reference evidence="3 4" key="1">
    <citation type="submission" date="2019-03" db="EMBL/GenBank/DDBJ databases">
        <title>Genome Sequencing and Assembly of Various Microbes Isolated from Alder Root Nodule.</title>
        <authorList>
            <person name="Swanson E."/>
            <person name="Sevigny J.L."/>
            <person name="Pesce C."/>
            <person name="Davis I."/>
            <person name="Kleiner V."/>
            <person name="Tisa L."/>
        </authorList>
    </citation>
    <scope>NUCLEOTIDE SEQUENCE [LARGE SCALE GENOMIC DNA]</scope>
    <source>
        <strain evidence="3 4">4R-31</strain>
    </source>
</reference>
<organism evidence="3 4">
    <name type="scientific">Kocuria rhizophila</name>
    <dbReference type="NCBI Taxonomy" id="72000"/>
    <lineage>
        <taxon>Bacteria</taxon>
        <taxon>Bacillati</taxon>
        <taxon>Actinomycetota</taxon>
        <taxon>Actinomycetes</taxon>
        <taxon>Micrococcales</taxon>
        <taxon>Micrococcaceae</taxon>
        <taxon>Kocuria</taxon>
    </lineage>
</organism>
<evidence type="ECO:0008006" key="5">
    <source>
        <dbReference type="Google" id="ProtNLM"/>
    </source>
</evidence>
<protein>
    <recommendedName>
        <fullName evidence="5">Integral membrane protein</fullName>
    </recommendedName>
</protein>
<comment type="caution">
    <text evidence="3">The sequence shown here is derived from an EMBL/GenBank/DDBJ whole genome shotgun (WGS) entry which is preliminary data.</text>
</comment>
<evidence type="ECO:0000256" key="2">
    <source>
        <dbReference type="SAM" id="SignalP"/>
    </source>
</evidence>
<accession>A0AAX2SA94</accession>
<keyword evidence="1" id="KW-0812">Transmembrane</keyword>
<proteinExistence type="predicted"/>
<keyword evidence="1" id="KW-1133">Transmembrane helix</keyword>
<feature type="signal peptide" evidence="2">
    <location>
        <begin position="1"/>
        <end position="27"/>
    </location>
</feature>
<evidence type="ECO:0000313" key="3">
    <source>
        <dbReference type="EMBL" id="TFI00734.1"/>
    </source>
</evidence>
<dbReference type="EMBL" id="SPNK01000008">
    <property type="protein sequence ID" value="TFI00734.1"/>
    <property type="molecule type" value="Genomic_DNA"/>
</dbReference>
<keyword evidence="1" id="KW-0472">Membrane</keyword>
<dbReference type="Proteomes" id="UP000298017">
    <property type="component" value="Unassembled WGS sequence"/>
</dbReference>
<feature type="chain" id="PRO_5043634735" description="Integral membrane protein" evidence="2">
    <location>
        <begin position="28"/>
        <end position="196"/>
    </location>
</feature>
<keyword evidence="4" id="KW-1185">Reference proteome</keyword>
<evidence type="ECO:0000256" key="1">
    <source>
        <dbReference type="SAM" id="Phobius"/>
    </source>
</evidence>
<feature type="transmembrane region" description="Helical" evidence="1">
    <location>
        <begin position="61"/>
        <end position="79"/>
    </location>
</feature>
<gene>
    <name evidence="3" type="ORF">E4P33_08710</name>
</gene>